<keyword evidence="3" id="KW-0963">Cytoplasm</keyword>
<evidence type="ECO:0000256" key="4">
    <source>
        <dbReference type="ARBA" id="ARBA00023186"/>
    </source>
</evidence>
<sequence length="92" mass="10249">MITLGERPADARAVGRMCAGALARGQFSARRADRDGRLRAARRVVGYHDTPAGRFLQLRRDGWVAFTPATGVQLVAQVDQLLDELTEERTRR</sequence>
<dbReference type="EMBL" id="JAFFZE010000005">
    <property type="protein sequence ID" value="MCT2582360.1"/>
    <property type="molecule type" value="Genomic_DNA"/>
</dbReference>
<name>A0ABT2J3D2_9PSEU</name>
<dbReference type="Proteomes" id="UP001156441">
    <property type="component" value="Unassembled WGS sequence"/>
</dbReference>
<comment type="subcellular location">
    <subcellularLocation>
        <location evidence="1">Cytoplasm</location>
    </subcellularLocation>
</comment>
<gene>
    <name evidence="5" type="ORF">JT362_04390</name>
</gene>
<protein>
    <submittedName>
        <fullName evidence="5">ESX secretion-associated protein EspG</fullName>
    </submittedName>
</protein>
<evidence type="ECO:0000256" key="2">
    <source>
        <dbReference type="ARBA" id="ARBA00006411"/>
    </source>
</evidence>
<accession>A0ABT2J3D2</accession>
<evidence type="ECO:0000256" key="3">
    <source>
        <dbReference type="ARBA" id="ARBA00022490"/>
    </source>
</evidence>
<proteinExistence type="inferred from homology"/>
<evidence type="ECO:0000313" key="6">
    <source>
        <dbReference type="Proteomes" id="UP001156441"/>
    </source>
</evidence>
<dbReference type="RefSeq" id="WP_311202662.1">
    <property type="nucleotide sequence ID" value="NZ_JAFFZE010000005.1"/>
</dbReference>
<dbReference type="Pfam" id="PF14011">
    <property type="entry name" value="ESX-1_EspG"/>
    <property type="match status" value="1"/>
</dbReference>
<organism evidence="5 6">
    <name type="scientific">Actinophytocola gossypii</name>
    <dbReference type="NCBI Taxonomy" id="2812003"/>
    <lineage>
        <taxon>Bacteria</taxon>
        <taxon>Bacillati</taxon>
        <taxon>Actinomycetota</taxon>
        <taxon>Actinomycetes</taxon>
        <taxon>Pseudonocardiales</taxon>
        <taxon>Pseudonocardiaceae</taxon>
    </lineage>
</organism>
<dbReference type="InterPro" id="IPR025734">
    <property type="entry name" value="EspG"/>
</dbReference>
<keyword evidence="4" id="KW-0143">Chaperone</keyword>
<keyword evidence="6" id="KW-1185">Reference proteome</keyword>
<comment type="similarity">
    <text evidence="2">Belongs to the EspG family.</text>
</comment>
<evidence type="ECO:0000256" key="1">
    <source>
        <dbReference type="ARBA" id="ARBA00004496"/>
    </source>
</evidence>
<reference evidence="5 6" key="1">
    <citation type="submission" date="2021-02" db="EMBL/GenBank/DDBJ databases">
        <title>Actinophytocola xerophila sp. nov., isolated from soil of cotton cropping field.</title>
        <authorList>
            <person name="Huang R."/>
            <person name="Chen X."/>
            <person name="Ge X."/>
            <person name="Liu W."/>
        </authorList>
    </citation>
    <scope>NUCLEOTIDE SEQUENCE [LARGE SCALE GENOMIC DNA]</scope>
    <source>
        <strain evidence="5 6">S1-96</strain>
    </source>
</reference>
<comment type="caution">
    <text evidence="5">The sequence shown here is derived from an EMBL/GenBank/DDBJ whole genome shotgun (WGS) entry which is preliminary data.</text>
</comment>
<evidence type="ECO:0000313" key="5">
    <source>
        <dbReference type="EMBL" id="MCT2582360.1"/>
    </source>
</evidence>